<dbReference type="EMBL" id="CAUYUJ010004880">
    <property type="protein sequence ID" value="CAK0811350.1"/>
    <property type="molecule type" value="Genomic_DNA"/>
</dbReference>
<proteinExistence type="predicted"/>
<evidence type="ECO:0000259" key="2">
    <source>
        <dbReference type="Pfam" id="PF00487"/>
    </source>
</evidence>
<accession>A0ABN9QZ82</accession>
<organism evidence="3 4">
    <name type="scientific">Prorocentrum cordatum</name>
    <dbReference type="NCBI Taxonomy" id="2364126"/>
    <lineage>
        <taxon>Eukaryota</taxon>
        <taxon>Sar</taxon>
        <taxon>Alveolata</taxon>
        <taxon>Dinophyceae</taxon>
        <taxon>Prorocentrales</taxon>
        <taxon>Prorocentraceae</taxon>
        <taxon>Prorocentrum</taxon>
    </lineage>
</organism>
<sequence length="928" mass="99069">MWKCWVCGLGDQFGFRTHCRDPHSHAPRAGGACSAARAGAKQQAASLAAKLKAVEEREKALQAKAKALEDTSAEAGAGAGQENARPWTKGPSEAEKWLRKKKWLALADVKAQLRSVRESRDRTKPTTAQLREANFRAEKAAVTLVAAEAEEQRCQAALQAACAKVQEAKQAEEAARAYQVEVQARVDAELPSRGVANDVGVPYVQRVHLAGRVGASLEELGLAAGLAKLAADLGKRRHGSLVLQRRLIEPPSQTITTAMSRCCSRRTHGWRRGRGKGNALLYVVLQGHRIGVAPPPWAKEVRQLLDSTLLLPWGAGDEVRDDRGGSEVHPCARGAGGAISIQAAARNPGREPVQVDGATDTDVSPPRPAGGLGTGGPLTMVKPYITGGDFNVEYDELVQSDLLKCFDAEVARPAVATCAASGRAIDFSLVPREMQVVSVQMLPGSPVLSRSPVILKVKALGARPRLQVAQAHKLFPTARPSGCCKSDRDATRVDVGQSVQRVLDTARGDAAGGDSMIGQPTALTMAWRTCLAAAEQDQVGIFQVDDNSQEYVGGAPERLQARAARGQAPGADRAAGLAGAALRYATVAEGTGERTATSLSELWRQRGRTPRVTPAESATLSRANESCHGAHLVEPELRVSATAAGAASPDEAGARSWRSMQKDECSQIKGNWEGAMWERAVPPLRAERAAGALAAARRGAPPSGTLGSCAVHPGELRGAARGKRTLRRGMEHRACRMGPYTDTNAWTCSRTTYTWWLYRKLAWQMPWHVEHHAWPNVPFHKLEMVHGMVKSACQAQGLRAAPTGCDPDGGVGYIGIQKQMFQRMLGNMGATAAKDDSHPSRLPLPPQLLPLLMLQLLLIRRLAAGEMTIAPPASLAASEIKAGLPNHISAASEHRYRDACSGTSAAQGRRARLQSHVPALLRGSSIGL</sequence>
<evidence type="ECO:0000313" key="3">
    <source>
        <dbReference type="EMBL" id="CAK0811350.1"/>
    </source>
</evidence>
<reference evidence="3" key="1">
    <citation type="submission" date="2023-10" db="EMBL/GenBank/DDBJ databases">
        <authorList>
            <person name="Chen Y."/>
            <person name="Shah S."/>
            <person name="Dougan E. K."/>
            <person name="Thang M."/>
            <person name="Chan C."/>
        </authorList>
    </citation>
    <scope>NUCLEOTIDE SEQUENCE [LARGE SCALE GENOMIC DNA]</scope>
</reference>
<dbReference type="Pfam" id="PF00487">
    <property type="entry name" value="FA_desaturase"/>
    <property type="match status" value="1"/>
</dbReference>
<comment type="caution">
    <text evidence="3">The sequence shown here is derived from an EMBL/GenBank/DDBJ whole genome shotgun (WGS) entry which is preliminary data.</text>
</comment>
<name>A0ABN9QZ82_9DINO</name>
<protein>
    <recommendedName>
        <fullName evidence="2">Fatty acid desaturase domain-containing protein</fullName>
    </recommendedName>
</protein>
<gene>
    <name evidence="3" type="ORF">PCOR1329_LOCUS15982</name>
</gene>
<dbReference type="InterPro" id="IPR005804">
    <property type="entry name" value="FA_desaturase_dom"/>
</dbReference>
<evidence type="ECO:0000256" key="1">
    <source>
        <dbReference type="SAM" id="MobiDB-lite"/>
    </source>
</evidence>
<evidence type="ECO:0000313" key="4">
    <source>
        <dbReference type="Proteomes" id="UP001189429"/>
    </source>
</evidence>
<dbReference type="Proteomes" id="UP001189429">
    <property type="component" value="Unassembled WGS sequence"/>
</dbReference>
<keyword evidence="4" id="KW-1185">Reference proteome</keyword>
<feature type="region of interest" description="Disordered" evidence="1">
    <location>
        <begin position="68"/>
        <end position="94"/>
    </location>
</feature>
<feature type="region of interest" description="Disordered" evidence="1">
    <location>
        <begin position="344"/>
        <end position="376"/>
    </location>
</feature>
<feature type="domain" description="Fatty acid desaturase" evidence="2">
    <location>
        <begin position="731"/>
        <end position="799"/>
    </location>
</feature>